<gene>
    <name evidence="11" type="ORF">GO493_12610</name>
</gene>
<name>A0A7K1U483_9BACT</name>
<evidence type="ECO:0000313" key="12">
    <source>
        <dbReference type="Proteomes" id="UP000461730"/>
    </source>
</evidence>
<evidence type="ECO:0000256" key="9">
    <source>
        <dbReference type="SAM" id="SignalP"/>
    </source>
</evidence>
<dbReference type="RefSeq" id="WP_157306536.1">
    <property type="nucleotide sequence ID" value="NZ_WRXN01000005.1"/>
</dbReference>
<dbReference type="Pfam" id="PF22842">
    <property type="entry name" value="Pel9A-like_beta_helix"/>
    <property type="match status" value="1"/>
</dbReference>
<dbReference type="Proteomes" id="UP000461730">
    <property type="component" value="Unassembled WGS sequence"/>
</dbReference>
<comment type="cofactor">
    <cofactor evidence="1">
        <name>Ca(2+)</name>
        <dbReference type="ChEBI" id="CHEBI:29108"/>
    </cofactor>
</comment>
<comment type="subcellular location">
    <subcellularLocation>
        <location evidence="2">Secreted</location>
    </subcellularLocation>
</comment>
<evidence type="ECO:0000256" key="4">
    <source>
        <dbReference type="ARBA" id="ARBA00022723"/>
    </source>
</evidence>
<sequence length="470" mass="51079">MKNRFPLNCLRHRSLAILIAVSVIGCAKPETLKAAKLTAVGPQAVKTYYVAPTGNDNNDGSVNSPFLTIQRAQTAAIAGDIVYIRGGNYVMSEAQIARTESLYACVTYLNKSGTASARIQYLAYPGEKPVFDFSNVKPAEKRITAFLITGSYITIKGLDVKGVQVTLTGHTQSECFRNEGSNNIYEGLKMHDGKANGFYLTKGGNNLVLNCDAYNNWDDVSEDKKGGNVDGFGCHPNKSGAGYTGNVFRGCRAWFNSDDGFDCINAMEAITFDNCWSFHNGYSPSFVKLANGLGFKIGGFGVTDFSRVPPVIPRHTVKFCLAVENRTAGFYANHHLGGTDWYNNTAYKNPVNYNMLNRSADYTADVPGYGHTLKNNLGYKATSSEIINIDLAKCNVSNNYFQLSNISITDADFASLTASLLTQARNADFTLPVNDFLHLAAGSDLVDKGIDAGLPYSGNSPDLGCFEYKK</sequence>
<keyword evidence="12" id="KW-1185">Reference proteome</keyword>
<keyword evidence="4" id="KW-0479">Metal-binding</keyword>
<feature type="chain" id="PRO_5029883091" evidence="9">
    <location>
        <begin position="28"/>
        <end position="470"/>
    </location>
</feature>
<feature type="domain" description="Pel9A-like right handed beta-helix region" evidence="10">
    <location>
        <begin position="43"/>
        <end position="383"/>
    </location>
</feature>
<keyword evidence="7" id="KW-0456">Lyase</keyword>
<dbReference type="InterPro" id="IPR012334">
    <property type="entry name" value="Pectin_lyas_fold"/>
</dbReference>
<dbReference type="PANTHER" id="PTHR40088">
    <property type="entry name" value="PECTATE LYASE (EUROFUNG)"/>
    <property type="match status" value="1"/>
</dbReference>
<reference evidence="11 12" key="1">
    <citation type="submission" date="2019-12" db="EMBL/GenBank/DDBJ databases">
        <title>Chitinophaga sp. strain ysch24 (GDMCC 1.1355), whole genome shotgun sequence.</title>
        <authorList>
            <person name="Zhang X."/>
        </authorList>
    </citation>
    <scope>NUCLEOTIDE SEQUENCE [LARGE SCALE GENOMIC DNA]</scope>
    <source>
        <strain evidence="12">ysch24</strain>
    </source>
</reference>
<dbReference type="EMBL" id="WRXN01000005">
    <property type="protein sequence ID" value="MVT09106.1"/>
    <property type="molecule type" value="Genomic_DNA"/>
</dbReference>
<evidence type="ECO:0000256" key="1">
    <source>
        <dbReference type="ARBA" id="ARBA00001913"/>
    </source>
</evidence>
<evidence type="ECO:0000256" key="5">
    <source>
        <dbReference type="ARBA" id="ARBA00022729"/>
    </source>
</evidence>
<evidence type="ECO:0000256" key="6">
    <source>
        <dbReference type="ARBA" id="ARBA00022837"/>
    </source>
</evidence>
<dbReference type="GO" id="GO:0046872">
    <property type="term" value="F:metal ion binding"/>
    <property type="evidence" value="ECO:0007669"/>
    <property type="project" value="UniProtKB-KW"/>
</dbReference>
<dbReference type="PROSITE" id="PS51257">
    <property type="entry name" value="PROKAR_LIPOPROTEIN"/>
    <property type="match status" value="1"/>
</dbReference>
<evidence type="ECO:0000256" key="3">
    <source>
        <dbReference type="ARBA" id="ARBA00022525"/>
    </source>
</evidence>
<evidence type="ECO:0000256" key="2">
    <source>
        <dbReference type="ARBA" id="ARBA00004613"/>
    </source>
</evidence>
<comment type="similarity">
    <text evidence="8">Belongs to the polysaccharide lyase 9 family.</text>
</comment>
<proteinExistence type="inferred from homology"/>
<feature type="signal peptide" evidence="9">
    <location>
        <begin position="1"/>
        <end position="27"/>
    </location>
</feature>
<keyword evidence="6" id="KW-0106">Calcium</keyword>
<evidence type="ECO:0000313" key="11">
    <source>
        <dbReference type="EMBL" id="MVT09106.1"/>
    </source>
</evidence>
<keyword evidence="3" id="KW-0964">Secreted</keyword>
<dbReference type="GO" id="GO:0016837">
    <property type="term" value="F:carbon-oxygen lyase activity, acting on polysaccharides"/>
    <property type="evidence" value="ECO:0007669"/>
    <property type="project" value="TreeGrafter"/>
</dbReference>
<dbReference type="InterPro" id="IPR011050">
    <property type="entry name" value="Pectin_lyase_fold/virulence"/>
</dbReference>
<comment type="caution">
    <text evidence="11">The sequence shown here is derived from an EMBL/GenBank/DDBJ whole genome shotgun (WGS) entry which is preliminary data.</text>
</comment>
<organism evidence="11 12">
    <name type="scientific">Chitinophaga tropicalis</name>
    <dbReference type="NCBI Taxonomy" id="2683588"/>
    <lineage>
        <taxon>Bacteria</taxon>
        <taxon>Pseudomonadati</taxon>
        <taxon>Bacteroidota</taxon>
        <taxon>Chitinophagia</taxon>
        <taxon>Chitinophagales</taxon>
        <taxon>Chitinophagaceae</taxon>
        <taxon>Chitinophaga</taxon>
    </lineage>
</organism>
<evidence type="ECO:0000256" key="7">
    <source>
        <dbReference type="ARBA" id="ARBA00023239"/>
    </source>
</evidence>
<dbReference type="GO" id="GO:0005576">
    <property type="term" value="C:extracellular region"/>
    <property type="evidence" value="ECO:0007669"/>
    <property type="project" value="UniProtKB-SubCell"/>
</dbReference>
<evidence type="ECO:0000259" key="10">
    <source>
        <dbReference type="Pfam" id="PF22842"/>
    </source>
</evidence>
<evidence type="ECO:0000256" key="8">
    <source>
        <dbReference type="ARBA" id="ARBA00038263"/>
    </source>
</evidence>
<dbReference type="Gene3D" id="2.160.20.10">
    <property type="entry name" value="Single-stranded right-handed beta-helix, Pectin lyase-like"/>
    <property type="match status" value="1"/>
</dbReference>
<dbReference type="SUPFAM" id="SSF51126">
    <property type="entry name" value="Pectin lyase-like"/>
    <property type="match status" value="1"/>
</dbReference>
<dbReference type="PANTHER" id="PTHR40088:SF1">
    <property type="entry name" value="PECTATE LYASE PEL9"/>
    <property type="match status" value="1"/>
</dbReference>
<dbReference type="InterPro" id="IPR052052">
    <property type="entry name" value="Polysaccharide_Lyase_9"/>
</dbReference>
<dbReference type="AlphaFoldDB" id="A0A7K1U483"/>
<accession>A0A7K1U483</accession>
<dbReference type="InterPro" id="IPR053868">
    <property type="entry name" value="Pel9A-like_beta_helix"/>
</dbReference>
<protein>
    <submittedName>
        <fullName evidence="11">DUF1565 domain-containing protein</fullName>
    </submittedName>
</protein>
<keyword evidence="5 9" id="KW-0732">Signal</keyword>